<protein>
    <submittedName>
        <fullName evidence="1">Uncharacterized protein</fullName>
    </submittedName>
</protein>
<organism evidence="1 2">
    <name type="scientific">Paenibacillus odorifer</name>
    <dbReference type="NCBI Taxonomy" id="189426"/>
    <lineage>
        <taxon>Bacteria</taxon>
        <taxon>Bacillati</taxon>
        <taxon>Bacillota</taxon>
        <taxon>Bacilli</taxon>
        <taxon>Bacillales</taxon>
        <taxon>Paenibacillaceae</taxon>
        <taxon>Paenibacillus</taxon>
    </lineage>
</organism>
<dbReference type="AlphaFoldDB" id="A0A1R0WS92"/>
<evidence type="ECO:0000313" key="1">
    <source>
        <dbReference type="EMBL" id="OMD20338.1"/>
    </source>
</evidence>
<name>A0A1R0WS92_9BACL</name>
<dbReference type="EMBL" id="MKQP01000100">
    <property type="protein sequence ID" value="OMD20338.1"/>
    <property type="molecule type" value="Genomic_DNA"/>
</dbReference>
<dbReference type="Proteomes" id="UP000187465">
    <property type="component" value="Unassembled WGS sequence"/>
</dbReference>
<sequence length="138" mass="17032">MMKEFMFNRKMTKVLVENMVDDSEYIILDGSLLIIHMDDDEHPAKGYRPDIAFGHIAGHRARKENITKIKMEDGTEEFMEFYYDDYKRIHYYREDFVAQLEHREFYEYRMIEEREYRKERLKYFSLERDTLRVIYAGI</sequence>
<proteinExistence type="predicted"/>
<accession>A0A1R0WS92</accession>
<dbReference type="RefSeq" id="WP_076179915.1">
    <property type="nucleotide sequence ID" value="NZ_MKQP01000100.1"/>
</dbReference>
<reference evidence="1 2" key="1">
    <citation type="submission" date="2016-10" db="EMBL/GenBank/DDBJ databases">
        <title>Paenibacillus species isolates.</title>
        <authorList>
            <person name="Beno S.M."/>
        </authorList>
    </citation>
    <scope>NUCLEOTIDE SEQUENCE [LARGE SCALE GENOMIC DNA]</scope>
    <source>
        <strain evidence="1 2">FSL H7-0604</strain>
    </source>
</reference>
<evidence type="ECO:0000313" key="2">
    <source>
        <dbReference type="Proteomes" id="UP000187465"/>
    </source>
</evidence>
<comment type="caution">
    <text evidence="1">The sequence shown here is derived from an EMBL/GenBank/DDBJ whole genome shotgun (WGS) entry which is preliminary data.</text>
</comment>
<gene>
    <name evidence="1" type="ORF">BJP51_09650</name>
</gene>